<evidence type="ECO:0000313" key="1">
    <source>
        <dbReference type="EMBL" id="DAD93754.1"/>
    </source>
</evidence>
<name>A0A8S5NHF6_9CAUD</name>
<protein>
    <submittedName>
        <fullName evidence="1">Uncharacterized protein</fullName>
    </submittedName>
</protein>
<sequence length="44" mass="4548">MSLRVRAAGGNANNGANAGAFYVNANYAASNANANYSSPLYLHE</sequence>
<reference evidence="1" key="1">
    <citation type="journal article" date="2021" name="Proc. Natl. Acad. Sci. U.S.A.">
        <title>A Catalog of Tens of Thousands of Viruses from Human Metagenomes Reveals Hidden Associations with Chronic Diseases.</title>
        <authorList>
            <person name="Tisza M.J."/>
            <person name="Buck C.B."/>
        </authorList>
    </citation>
    <scope>NUCLEOTIDE SEQUENCE</scope>
    <source>
        <strain evidence="1">CtzRR1</strain>
    </source>
</reference>
<organism evidence="1">
    <name type="scientific">Myoviridae sp. ctzRR1</name>
    <dbReference type="NCBI Taxonomy" id="2826720"/>
    <lineage>
        <taxon>Viruses</taxon>
        <taxon>Duplodnaviria</taxon>
        <taxon>Heunggongvirae</taxon>
        <taxon>Uroviricota</taxon>
        <taxon>Caudoviricetes</taxon>
    </lineage>
</organism>
<accession>A0A8S5NHF6</accession>
<dbReference type="EMBL" id="BK015166">
    <property type="protein sequence ID" value="DAD93754.1"/>
    <property type="molecule type" value="Genomic_DNA"/>
</dbReference>
<proteinExistence type="predicted"/>